<keyword evidence="11 18" id="KW-1133">Transmembrane helix</keyword>
<evidence type="ECO:0000256" key="8">
    <source>
        <dbReference type="ARBA" id="ARBA00022741"/>
    </source>
</evidence>
<keyword evidence="4" id="KW-0723">Serine/threonine-protein kinase</keyword>
<evidence type="ECO:0000256" key="16">
    <source>
        <dbReference type="ARBA" id="ARBA00048773"/>
    </source>
</evidence>
<evidence type="ECO:0000256" key="9">
    <source>
        <dbReference type="ARBA" id="ARBA00022777"/>
    </source>
</evidence>
<keyword evidence="21" id="KW-1185">Reference proteome</keyword>
<feature type="compositionally biased region" description="Basic and acidic residues" evidence="17">
    <location>
        <begin position="31"/>
        <end position="40"/>
    </location>
</feature>
<keyword evidence="13" id="KW-0675">Receptor</keyword>
<dbReference type="FunFam" id="1.10.510.10:FF:000487">
    <property type="entry name" value="Anti-Muellerian hormone type-2 receptor"/>
    <property type="match status" value="1"/>
</dbReference>
<evidence type="ECO:0000256" key="17">
    <source>
        <dbReference type="SAM" id="MobiDB-lite"/>
    </source>
</evidence>
<dbReference type="EC" id="2.7.11.30" evidence="3"/>
<evidence type="ECO:0000256" key="3">
    <source>
        <dbReference type="ARBA" id="ARBA00012401"/>
    </source>
</evidence>
<dbReference type="Pfam" id="PF00069">
    <property type="entry name" value="Pkinase"/>
    <property type="match status" value="1"/>
</dbReference>
<keyword evidence="12 18" id="KW-0472">Membrane</keyword>
<feature type="region of interest" description="Disordered" evidence="17">
    <location>
        <begin position="977"/>
        <end position="1023"/>
    </location>
</feature>
<dbReference type="Proteomes" id="UP001283361">
    <property type="component" value="Unassembled WGS sequence"/>
</dbReference>
<dbReference type="GO" id="GO:0005024">
    <property type="term" value="F:transforming growth factor beta receptor activity"/>
    <property type="evidence" value="ECO:0007669"/>
    <property type="project" value="TreeGrafter"/>
</dbReference>
<dbReference type="SUPFAM" id="SSF56112">
    <property type="entry name" value="Protein kinase-like (PK-like)"/>
    <property type="match status" value="1"/>
</dbReference>
<evidence type="ECO:0000313" key="20">
    <source>
        <dbReference type="EMBL" id="KAK3788920.1"/>
    </source>
</evidence>
<evidence type="ECO:0000256" key="2">
    <source>
        <dbReference type="ARBA" id="ARBA00009605"/>
    </source>
</evidence>
<evidence type="ECO:0000256" key="18">
    <source>
        <dbReference type="SAM" id="Phobius"/>
    </source>
</evidence>
<accession>A0AAE1AK19</accession>
<feature type="region of interest" description="Disordered" evidence="17">
    <location>
        <begin position="944"/>
        <end position="963"/>
    </location>
</feature>
<dbReference type="EMBL" id="JAWDGP010001711">
    <property type="protein sequence ID" value="KAK3788920.1"/>
    <property type="molecule type" value="Genomic_DNA"/>
</dbReference>
<dbReference type="Gene3D" id="3.30.200.20">
    <property type="entry name" value="Phosphorylase Kinase, domain 1"/>
    <property type="match status" value="1"/>
</dbReference>
<keyword evidence="8" id="KW-0547">Nucleotide-binding</keyword>
<feature type="compositionally biased region" description="Basic and acidic residues" evidence="17">
    <location>
        <begin position="1716"/>
        <end position="1731"/>
    </location>
</feature>
<comment type="catalytic activity">
    <reaction evidence="15">
        <text>L-seryl-[receptor-protein] + ATP = O-phospho-L-seryl-[receptor-protein] + ADP + H(+)</text>
        <dbReference type="Rhea" id="RHEA:18673"/>
        <dbReference type="Rhea" id="RHEA-COMP:11022"/>
        <dbReference type="Rhea" id="RHEA-COMP:11023"/>
        <dbReference type="ChEBI" id="CHEBI:15378"/>
        <dbReference type="ChEBI" id="CHEBI:29999"/>
        <dbReference type="ChEBI" id="CHEBI:30616"/>
        <dbReference type="ChEBI" id="CHEBI:83421"/>
        <dbReference type="ChEBI" id="CHEBI:456216"/>
        <dbReference type="EC" id="2.7.11.30"/>
    </reaction>
</comment>
<feature type="compositionally biased region" description="Polar residues" evidence="17">
    <location>
        <begin position="1002"/>
        <end position="1011"/>
    </location>
</feature>
<evidence type="ECO:0000256" key="13">
    <source>
        <dbReference type="ARBA" id="ARBA00023170"/>
    </source>
</evidence>
<dbReference type="GO" id="GO:0030509">
    <property type="term" value="P:BMP signaling pathway"/>
    <property type="evidence" value="ECO:0007669"/>
    <property type="project" value="TreeGrafter"/>
</dbReference>
<evidence type="ECO:0000256" key="6">
    <source>
        <dbReference type="ARBA" id="ARBA00022692"/>
    </source>
</evidence>
<gene>
    <name evidence="20" type="ORF">RRG08_010169</name>
</gene>
<keyword evidence="7" id="KW-0732">Signal</keyword>
<feature type="region of interest" description="Disordered" evidence="17">
    <location>
        <begin position="1173"/>
        <end position="1214"/>
    </location>
</feature>
<dbReference type="InterPro" id="IPR000333">
    <property type="entry name" value="TGFB_receptor"/>
</dbReference>
<feature type="domain" description="Protein kinase" evidence="19">
    <location>
        <begin position="414"/>
        <end position="741"/>
    </location>
</feature>
<sequence length="1785" mass="196163">MRQALRQSGGWGQGMSQRDRHCDSLMAGSRNESERQELRQSGDWGQGMSQRETGTETVWSPGSGNVWGLGSGNETVSKTHLASGVSTQEDAPCFRCCYARHCNVSECDKNLTTKGGDKQVFFCCCRGDQCNAGEVFLPQLNTLVQNQDTAPGHKNDSSEGRRRSFAPTPTTIRPGGSAFLCAFREPEQKNPDSSHESKVSGYSVTDIHLNKRYPSYMGDEDHHSIGFPSQGRRGNVTVGQVQINKTTILCQPKSFCFTAWTSDRRNKSKMSIEMQGCWLSADENRCTSEVCESTLPPGQKDVHVCCCSGHMCNAHFKDVYDPLTTTTLTTISQPAPEAIEPIHDHSYREKTIIVALVLLLSVSLMIVFGYLACRLCLTRKRATPLNSSASTRTDIDLADGGLGPPPPQFNMEDLKILDLIVRGRYSEVRRGTLNGKDVAVKIYQHHHRQYFFNERSAFSLPFMENENLVKFYGAAERTVETADGGHTPELALGLEGGGICVSQYLIVTELAPLGSLTSYLKHNTVDWYQLCRMCQGICAGLVHLHTDITRGDLGLFKHAVAHRDVNTRNILVKSDLTCVLADLGFSVGIMGSKIIRNGIAEIAEQCSLADVGTLRYMAPEVFDGAVNLRDCEASLKQIDMYALGLVMWEVASRCVDLYQGAPMPDYQLPFQAEAGSHPLFEELQVLVVKYNTRPKFPEVWKDTHPAVRYLKETIQDCWDSDADARLSALCVQERIADMATLWVQGSNRKRDVMPTLNTDLWPDMNRAPNKKSIPGVVSNGVSVLPSFVDDDFAGIYRSSGNFHDTGGRDGMRNSEEEIMRALNSTATKSATNIFDPAHLEEVDDDIAVTAPLIDSNLSQLTVRDNEESSSDDKKRVREWLREQSMSESTMDTLLPLTPLSDRNQNLMDCSINDRFHCQPGPSISGAVPQVAVKANNVMLAQRKGVISHPNQGRNPTVERNTHKCSDEELAVQGNQLVGTLDSRSSGGSETLGPLAKRKGSLDTHSAPQVTRDNPGGGNSEGELSSLVQHDLLNESHAEQHHYPARNTPIPFLQNQVHQGGTQSGMMRPKLANITGGTNRCSNSHPVRDSEGNHGDRRGFSMSYPQCGLTTSAVSASTDTKSIKHKLSKFIRPKDLGHKFTNLIFGGKKKSFDVETPSKRDRSEASADSAFQLRGFQAGRDNPTQTQCHYDNSGLERSPQNRKSGSEGPTVPMQVKLSNGAVVSSTCRSNISLPAAPISVQAACNRLPNTDVRQGGFQESQFKSPTLFANHLGCRDDEISFSSIRNDSSSSNDKVKFNHNNALVQDLESLSLPIHDQNHNTHNHSTTASDFLNANHLSSCCVTTSKQDVPRRYKYNKSDTGELVSQQADAPPSLSESLSVNQHQSVNSGPRAQVAPDRSVLYSLPDTKGGNLIMYTADTESSSVLGKASLASQVPQTSHAIHSDLASDSAVTIASRKELPVMNDSVDRCSLWKLAPDKLPVQIREAQSGESCNTSEPGHSRLGMSYSWHEEGIGMSNSNPHFCRRPKSLSLHGHNYEKKKAQRKSTPGNHSKFSGEVLEDKRTNMTCLTNSTNSHTCESKIDKERNKLMSINDGSGSVLSAQAMVAPNVTIDSTICHPDSCGDQDVEKPLVPSVRPLHNRCNVEPISLPLSRDNSQSFRPIKSPVEFPCGQGIPALSSLCTQNHLASGDTSFQDCFESKSNLKNLEHQKVIVGDTDMKETRREVPKQRDAKLRRVGSASSDSSEKIRRRIKTPVSFKNGRLSLYDDRLMSQSLDSSVLYSMSGDEV</sequence>
<protein>
    <recommendedName>
        <fullName evidence="3">receptor protein serine/threonine kinase</fullName>
        <ecNumber evidence="3">2.7.11.30</ecNumber>
    </recommendedName>
</protein>
<dbReference type="GO" id="GO:0005886">
    <property type="term" value="C:plasma membrane"/>
    <property type="evidence" value="ECO:0007669"/>
    <property type="project" value="TreeGrafter"/>
</dbReference>
<evidence type="ECO:0000259" key="19">
    <source>
        <dbReference type="PROSITE" id="PS50011"/>
    </source>
</evidence>
<evidence type="ECO:0000256" key="12">
    <source>
        <dbReference type="ARBA" id="ARBA00023136"/>
    </source>
</evidence>
<evidence type="ECO:0000256" key="14">
    <source>
        <dbReference type="ARBA" id="ARBA00023180"/>
    </source>
</evidence>
<organism evidence="20 21">
    <name type="scientific">Elysia crispata</name>
    <name type="common">lettuce slug</name>
    <dbReference type="NCBI Taxonomy" id="231223"/>
    <lineage>
        <taxon>Eukaryota</taxon>
        <taxon>Metazoa</taxon>
        <taxon>Spiralia</taxon>
        <taxon>Lophotrochozoa</taxon>
        <taxon>Mollusca</taxon>
        <taxon>Gastropoda</taxon>
        <taxon>Heterobranchia</taxon>
        <taxon>Euthyneura</taxon>
        <taxon>Panpulmonata</taxon>
        <taxon>Sacoglossa</taxon>
        <taxon>Placobranchoidea</taxon>
        <taxon>Plakobranchidae</taxon>
        <taxon>Elysia</taxon>
    </lineage>
</organism>
<dbReference type="InterPro" id="IPR045860">
    <property type="entry name" value="Snake_toxin-like_sf"/>
</dbReference>
<feature type="compositionally biased region" description="Polar residues" evidence="17">
    <location>
        <begin position="47"/>
        <end position="63"/>
    </location>
</feature>
<feature type="region of interest" description="Disordered" evidence="17">
    <location>
        <begin position="146"/>
        <end position="175"/>
    </location>
</feature>
<dbReference type="PANTHER" id="PTHR23255">
    <property type="entry name" value="TRANSFORMING GROWTH FACTOR-BETA RECEPTOR TYPE I AND II"/>
    <property type="match status" value="1"/>
</dbReference>
<dbReference type="InterPro" id="IPR000472">
    <property type="entry name" value="Activin_recp"/>
</dbReference>
<dbReference type="GO" id="GO:0043235">
    <property type="term" value="C:receptor complex"/>
    <property type="evidence" value="ECO:0007669"/>
    <property type="project" value="TreeGrafter"/>
</dbReference>
<evidence type="ECO:0000256" key="11">
    <source>
        <dbReference type="ARBA" id="ARBA00022989"/>
    </source>
</evidence>
<feature type="compositionally biased region" description="Polar residues" evidence="17">
    <location>
        <begin position="977"/>
        <end position="988"/>
    </location>
</feature>
<evidence type="ECO:0000256" key="10">
    <source>
        <dbReference type="ARBA" id="ARBA00022840"/>
    </source>
</evidence>
<keyword evidence="10" id="KW-0067">ATP-binding</keyword>
<comment type="similarity">
    <text evidence="2">Belongs to the protein kinase superfamily. TKL Ser/Thr protein kinase family. TGFB receptor subfamily.</text>
</comment>
<evidence type="ECO:0000256" key="1">
    <source>
        <dbReference type="ARBA" id="ARBA00004479"/>
    </source>
</evidence>
<keyword evidence="14" id="KW-0325">Glycoprotein</keyword>
<dbReference type="InterPro" id="IPR011009">
    <property type="entry name" value="Kinase-like_dom_sf"/>
</dbReference>
<feature type="transmembrane region" description="Helical" evidence="18">
    <location>
        <begin position="352"/>
        <end position="372"/>
    </location>
</feature>
<feature type="region of interest" description="Disordered" evidence="17">
    <location>
        <begin position="1716"/>
        <end position="1749"/>
    </location>
</feature>
<dbReference type="Pfam" id="PF01064">
    <property type="entry name" value="Activin_recp"/>
    <property type="match status" value="1"/>
</dbReference>
<dbReference type="SUPFAM" id="SSF57302">
    <property type="entry name" value="Snake toxin-like"/>
    <property type="match status" value="1"/>
</dbReference>
<keyword evidence="5" id="KW-0808">Transferase</keyword>
<comment type="catalytic activity">
    <reaction evidence="16">
        <text>L-threonyl-[receptor-protein] + ATP = O-phospho-L-threonyl-[receptor-protein] + ADP + H(+)</text>
        <dbReference type="Rhea" id="RHEA:44880"/>
        <dbReference type="Rhea" id="RHEA-COMP:11024"/>
        <dbReference type="Rhea" id="RHEA-COMP:11025"/>
        <dbReference type="ChEBI" id="CHEBI:15378"/>
        <dbReference type="ChEBI" id="CHEBI:30013"/>
        <dbReference type="ChEBI" id="CHEBI:30616"/>
        <dbReference type="ChEBI" id="CHEBI:61977"/>
        <dbReference type="ChEBI" id="CHEBI:456216"/>
        <dbReference type="EC" id="2.7.11.30"/>
    </reaction>
</comment>
<evidence type="ECO:0000256" key="4">
    <source>
        <dbReference type="ARBA" id="ARBA00022527"/>
    </source>
</evidence>
<dbReference type="PANTHER" id="PTHR23255:SF100">
    <property type="entry name" value="RECEPTOR PROTEIN SERINE_THREONINE KINASE"/>
    <property type="match status" value="1"/>
</dbReference>
<feature type="compositionally biased region" description="Basic and acidic residues" evidence="17">
    <location>
        <begin position="151"/>
        <end position="162"/>
    </location>
</feature>
<comment type="subcellular location">
    <subcellularLocation>
        <location evidence="1">Membrane</location>
        <topology evidence="1">Single-pass type I membrane protein</topology>
    </subcellularLocation>
</comment>
<dbReference type="InterPro" id="IPR000719">
    <property type="entry name" value="Prot_kinase_dom"/>
</dbReference>
<dbReference type="PROSITE" id="PS50011">
    <property type="entry name" value="PROTEIN_KINASE_DOM"/>
    <property type="match status" value="1"/>
</dbReference>
<feature type="compositionally biased region" description="Polar residues" evidence="17">
    <location>
        <begin position="1362"/>
        <end position="1378"/>
    </location>
</feature>
<feature type="region of interest" description="Disordered" evidence="17">
    <location>
        <begin position="1357"/>
        <end position="1378"/>
    </location>
</feature>
<dbReference type="Gene3D" id="2.10.60.10">
    <property type="entry name" value="CD59"/>
    <property type="match status" value="1"/>
</dbReference>
<reference evidence="20" key="1">
    <citation type="journal article" date="2023" name="G3 (Bethesda)">
        <title>A reference genome for the long-term kleptoplast-retaining sea slug Elysia crispata morphotype clarki.</title>
        <authorList>
            <person name="Eastman K.E."/>
            <person name="Pendleton A.L."/>
            <person name="Shaikh M.A."/>
            <person name="Suttiyut T."/>
            <person name="Ogas R."/>
            <person name="Tomko P."/>
            <person name="Gavelis G."/>
            <person name="Widhalm J.R."/>
            <person name="Wisecaver J.H."/>
        </authorList>
    </citation>
    <scope>NUCLEOTIDE SEQUENCE</scope>
    <source>
        <strain evidence="20">ECLA1</strain>
    </source>
</reference>
<evidence type="ECO:0000256" key="7">
    <source>
        <dbReference type="ARBA" id="ARBA00022729"/>
    </source>
</evidence>
<keyword evidence="9" id="KW-0418">Kinase</keyword>
<feature type="compositionally biased region" description="Polar residues" evidence="17">
    <location>
        <begin position="948"/>
        <end position="958"/>
    </location>
</feature>
<dbReference type="GO" id="GO:0005524">
    <property type="term" value="F:ATP binding"/>
    <property type="evidence" value="ECO:0007669"/>
    <property type="project" value="UniProtKB-KW"/>
</dbReference>
<evidence type="ECO:0000313" key="21">
    <source>
        <dbReference type="Proteomes" id="UP001283361"/>
    </source>
</evidence>
<keyword evidence="6 18" id="KW-0812">Transmembrane</keyword>
<name>A0AAE1AK19_9GAST</name>
<feature type="region of interest" description="Disordered" evidence="17">
    <location>
        <begin position="27"/>
        <end position="71"/>
    </location>
</feature>
<dbReference type="Gene3D" id="1.10.510.10">
    <property type="entry name" value="Transferase(Phosphotransferase) domain 1"/>
    <property type="match status" value="1"/>
</dbReference>
<comment type="caution">
    <text evidence="20">The sequence shown here is derived from an EMBL/GenBank/DDBJ whole genome shotgun (WGS) entry which is preliminary data.</text>
</comment>
<proteinExistence type="inferred from homology"/>
<evidence type="ECO:0000256" key="15">
    <source>
        <dbReference type="ARBA" id="ARBA00047681"/>
    </source>
</evidence>
<evidence type="ECO:0000256" key="5">
    <source>
        <dbReference type="ARBA" id="ARBA00022679"/>
    </source>
</evidence>